<gene>
    <name evidence="1" type="ORF">PO127_15120</name>
</gene>
<protein>
    <submittedName>
        <fullName evidence="1">Uncharacterized protein</fullName>
    </submittedName>
</protein>
<reference evidence="1" key="1">
    <citation type="submission" date="2022-10" db="EMBL/GenBank/DDBJ databases">
        <title>Human gut microbiome strain richness.</title>
        <authorList>
            <person name="Chen-Liaw A."/>
        </authorList>
    </citation>
    <scope>NUCLEOTIDE SEQUENCE</scope>
    <source>
        <strain evidence="1">1001283st1_A3_1001283B150304_161114</strain>
    </source>
</reference>
<evidence type="ECO:0000313" key="2">
    <source>
        <dbReference type="Proteomes" id="UP001217776"/>
    </source>
</evidence>
<dbReference type="EMBL" id="JAQNVG010000025">
    <property type="protein sequence ID" value="MDC2237075.1"/>
    <property type="molecule type" value="Genomic_DNA"/>
</dbReference>
<sequence>MADKRRPARAVSCWSFGTPKQRGIPRHVPDRHDVSPSFAVLPTVSFHSGPAVAGANGDTSGSMTGRDPARRSFCLSQNRKSPPCVCPGRPLSDPPGRTLILPLLHTFYTHPVYPLIPSPEFNFLLGNAVRICRTQRSVIVS</sequence>
<dbReference type="Proteomes" id="UP001217776">
    <property type="component" value="Unassembled WGS sequence"/>
</dbReference>
<name>A0AAP3SFI6_BACT4</name>
<dbReference type="AlphaFoldDB" id="A0AAP3SFI6"/>
<evidence type="ECO:0000313" key="1">
    <source>
        <dbReference type="EMBL" id="MDC2237075.1"/>
    </source>
</evidence>
<organism evidence="1 2">
    <name type="scientific">Bacteroides thetaiotaomicron</name>
    <dbReference type="NCBI Taxonomy" id="818"/>
    <lineage>
        <taxon>Bacteria</taxon>
        <taxon>Pseudomonadati</taxon>
        <taxon>Bacteroidota</taxon>
        <taxon>Bacteroidia</taxon>
        <taxon>Bacteroidales</taxon>
        <taxon>Bacteroidaceae</taxon>
        <taxon>Bacteroides</taxon>
    </lineage>
</organism>
<dbReference type="RefSeq" id="WP_195601252.1">
    <property type="nucleotide sequence ID" value="NZ_JADNKL010000036.1"/>
</dbReference>
<proteinExistence type="predicted"/>
<comment type="caution">
    <text evidence="1">The sequence shown here is derived from an EMBL/GenBank/DDBJ whole genome shotgun (WGS) entry which is preliminary data.</text>
</comment>
<accession>A0AAP3SFI6</accession>